<name>A0A9N9E6Q6_9GLOM</name>
<sequence length="238" mass="27341">DLVIPTSPAETISLEEKEENVFQNSKYRETVRKEIIHIKERNFGIKNHLQHFLKRKDLKTSTRMLSHAITHHSKHRLIQMIVNYLQKAKYVCSEANSKCRKSVGKLKQEFFTPELFSQESSIEQYHATKISETLCPRKVTSGDNSSIDETSQHLDQLCDKAFDAEDRANRANQKEILCWSLYAKDFRIQHNGVIENSGEVIDYGISSEKLPLVTDHVAKISKTLCPGKILSQDLPKTE</sequence>
<reference evidence="1" key="1">
    <citation type="submission" date="2021-06" db="EMBL/GenBank/DDBJ databases">
        <authorList>
            <person name="Kallberg Y."/>
            <person name="Tangrot J."/>
            <person name="Rosling A."/>
        </authorList>
    </citation>
    <scope>NUCLEOTIDE SEQUENCE</scope>
    <source>
        <strain evidence="1">CL551</strain>
    </source>
</reference>
<accession>A0A9N9E6Q6</accession>
<proteinExistence type="predicted"/>
<dbReference type="AlphaFoldDB" id="A0A9N9E6Q6"/>
<feature type="non-terminal residue" evidence="1">
    <location>
        <position position="1"/>
    </location>
</feature>
<evidence type="ECO:0000313" key="1">
    <source>
        <dbReference type="EMBL" id="CAG8662367.1"/>
    </source>
</evidence>
<dbReference type="OrthoDB" id="2441119at2759"/>
<protein>
    <submittedName>
        <fullName evidence="1">6683_t:CDS:1</fullName>
    </submittedName>
</protein>
<gene>
    <name evidence="1" type="ORF">AMORRO_LOCUS10459</name>
</gene>
<organism evidence="1 2">
    <name type="scientific">Acaulospora morrowiae</name>
    <dbReference type="NCBI Taxonomy" id="94023"/>
    <lineage>
        <taxon>Eukaryota</taxon>
        <taxon>Fungi</taxon>
        <taxon>Fungi incertae sedis</taxon>
        <taxon>Mucoromycota</taxon>
        <taxon>Glomeromycotina</taxon>
        <taxon>Glomeromycetes</taxon>
        <taxon>Diversisporales</taxon>
        <taxon>Acaulosporaceae</taxon>
        <taxon>Acaulospora</taxon>
    </lineage>
</organism>
<dbReference type="Proteomes" id="UP000789342">
    <property type="component" value="Unassembled WGS sequence"/>
</dbReference>
<keyword evidence="2" id="KW-1185">Reference proteome</keyword>
<dbReference type="EMBL" id="CAJVPV010011587">
    <property type="protein sequence ID" value="CAG8662367.1"/>
    <property type="molecule type" value="Genomic_DNA"/>
</dbReference>
<feature type="non-terminal residue" evidence="1">
    <location>
        <position position="238"/>
    </location>
</feature>
<evidence type="ECO:0000313" key="2">
    <source>
        <dbReference type="Proteomes" id="UP000789342"/>
    </source>
</evidence>
<comment type="caution">
    <text evidence="1">The sequence shown here is derived from an EMBL/GenBank/DDBJ whole genome shotgun (WGS) entry which is preliminary data.</text>
</comment>